<accession>A0ACC7LPK5</accession>
<gene>
    <name evidence="1" type="ORF">ACEZ3G_15420</name>
</gene>
<comment type="caution">
    <text evidence="1">The sequence shown here is derived from an EMBL/GenBank/DDBJ whole genome shotgun (WGS) entry which is preliminary data.</text>
</comment>
<name>A0ACC7LPK5_9FLAO</name>
<dbReference type="Proteomes" id="UP001595191">
    <property type="component" value="Unassembled WGS sequence"/>
</dbReference>
<dbReference type="EMBL" id="JBHFPV010000005">
    <property type="protein sequence ID" value="MFH6604874.1"/>
    <property type="molecule type" value="Genomic_DNA"/>
</dbReference>
<protein>
    <submittedName>
        <fullName evidence="1">NAD(P)H-binding protein</fullName>
    </submittedName>
</protein>
<evidence type="ECO:0000313" key="2">
    <source>
        <dbReference type="Proteomes" id="UP001595191"/>
    </source>
</evidence>
<sequence length="223" mass="25240">MKYVLIAGASGMIGSIILDECLSSSRINRVISLVRKKSNTTRAKLKEVIIEDFTVYDNHRNLFKNIDTAFFCIGVYTGGVPDKLFKEITVDYAVHFAEMLKEHSPNAKLCLLSGAGADRAEKSKTSFALYKGMAENQIDRLGLEFYAFRPAYIYPVEPRKEPNLMYGIMRNLYPVLRLLGSNFSIKSTELAQAMYEIGIKGTDKKILENKDLIHYLKGQSKFE</sequence>
<proteinExistence type="predicted"/>
<reference evidence="1" key="1">
    <citation type="submission" date="2024-09" db="EMBL/GenBank/DDBJ databases">
        <authorList>
            <person name="Liu J."/>
        </authorList>
    </citation>
    <scope>NUCLEOTIDE SEQUENCE</scope>
    <source>
        <strain evidence="1">NBU2967</strain>
    </source>
</reference>
<keyword evidence="2" id="KW-1185">Reference proteome</keyword>
<evidence type="ECO:0000313" key="1">
    <source>
        <dbReference type="EMBL" id="MFH6604874.1"/>
    </source>
</evidence>
<organism evidence="1 2">
    <name type="scientific">Meishania litoralis</name>
    <dbReference type="NCBI Taxonomy" id="3434685"/>
    <lineage>
        <taxon>Bacteria</taxon>
        <taxon>Pseudomonadati</taxon>
        <taxon>Bacteroidota</taxon>
        <taxon>Flavobacteriia</taxon>
        <taxon>Flavobacteriales</taxon>
        <taxon>Flavobacteriaceae</taxon>
        <taxon>Meishania</taxon>
    </lineage>
</organism>